<keyword evidence="4" id="KW-0436">Ligase</keyword>
<proteinExistence type="predicted"/>
<dbReference type="Gene3D" id="1.20.1050.60">
    <property type="entry name" value="alpha-1,2-mannosidase"/>
    <property type="match status" value="1"/>
</dbReference>
<dbReference type="GO" id="GO:0005634">
    <property type="term" value="C:nucleus"/>
    <property type="evidence" value="ECO:0007669"/>
    <property type="project" value="TreeGrafter"/>
</dbReference>
<keyword evidence="5" id="KW-1185">Reference proteome</keyword>
<sequence>MASGALPTHRYRKDSRAASALYHPRRQGGPARRLWDRSRNLIAAPRGGGRAARLVILYLLVFLVVLALVPLPEGPSVMRQALLGSLSLPALGKEDTLLSAADVLRYVDPLIGTAGGGHVFAGATVPYGMAKPVADSVDRKENAGGFITDLSHITGFSQLHDSGTGGAPSLGNFPVFVHPGCPLDELSLCSYTAATRAVMRWPYSAQASPGYFSIRLKNSVAAEMTATHHTSLYRFSFPDGDASENGNDMDVEFSPLILIDLQDLDSSRHGGGVRVDPSTGRITGEGQFRPSFGTGSYEAFFCVDFRGATIRRSGTFMGDNPDEERQVLEQDPSGEFHVPRGAAGGWVQFEAPRAKKGSKEILARVGMSFLSREQACQNAEREVPKFDFERTVRLAEDAWRDKLAVVKVDETDVDPALLVTFWSGLYRTMVSPQDYSGENQLWKSQEPYFDSFYCIWDSFRAQHPLLSIIDPVAQTKMVRTLIDIYRHLGKLPDCRMSFSKGFTQGGSNADVVIGDAYIKGITDGVDWDTAYEAVVSDAEVEPKNWNVEGRGNLVSYHALGYIPSDDVDTNGTGRNTRSVSRTVEYAYEDFAIAQLAKSLGHEADYRKYMQRSTNWRNLWNAAQEDVLIQKSKTADAAAADEFIWSDFKGFLQPRQLDGQFVYAHPRTCSPNHDRHKCYLDTRQATYEGSPWLYSFYVPQDMASLIAAMGGVKLFTERLEYLHESGLLDMGNEQSFLPVFQFHYAGRPALSTYWVHRYIPSLFNTTFAGVPGNDDCAMGAFSGFAMMGFFPVAGQDVYLLSAPFFREVRIRARNGRWAVIKVQNFDPTYGAKYIQSATLNGRAYTRSWIGHEFFMKGGVLEFVVGRSESRTWGTAEEDLPPSWGWKAGLE</sequence>
<dbReference type="GO" id="GO:0000224">
    <property type="term" value="F:peptide-N4-(N-acetyl-beta-glucosaminyl)asparagine amidase activity"/>
    <property type="evidence" value="ECO:0007669"/>
    <property type="project" value="TreeGrafter"/>
</dbReference>
<dbReference type="GO" id="GO:0030246">
    <property type="term" value="F:carbohydrate binding"/>
    <property type="evidence" value="ECO:0007669"/>
    <property type="project" value="InterPro"/>
</dbReference>
<dbReference type="GO" id="GO:0061630">
    <property type="term" value="F:ubiquitin protein ligase activity"/>
    <property type="evidence" value="ECO:0007669"/>
    <property type="project" value="UniProtKB-EC"/>
</dbReference>
<protein>
    <submittedName>
        <fullName evidence="4">Ubiquitin-protein ligase E3C</fullName>
        <ecNumber evidence="4">2.3.2.26</ecNumber>
    </submittedName>
</protein>
<dbReference type="InterPro" id="IPR050883">
    <property type="entry name" value="PNGase"/>
</dbReference>
<dbReference type="InterPro" id="IPR041371">
    <property type="entry name" value="GH92_N"/>
</dbReference>
<accession>A0A9W8YW78</accession>
<dbReference type="PANTHER" id="PTHR12143:SF42">
    <property type="entry name" value="PUTATIVE SUBFAMILY (AFU_ORTHOLOGUE AFUA_6G13760)-RELATED"/>
    <property type="match status" value="1"/>
</dbReference>
<dbReference type="Gene3D" id="2.70.98.10">
    <property type="match status" value="1"/>
</dbReference>
<dbReference type="AlphaFoldDB" id="A0A9W8YW78"/>
<dbReference type="FunFam" id="3.30.2080.10:FF:000001">
    <property type="entry name" value="Alpha-1,2-mannosidase subfamily"/>
    <property type="match status" value="1"/>
</dbReference>
<name>A0A9W8YW78_9PEZI</name>
<keyword evidence="4" id="KW-0012">Acyltransferase</keyword>
<evidence type="ECO:0000259" key="3">
    <source>
        <dbReference type="Pfam" id="PF17678"/>
    </source>
</evidence>
<keyword evidence="1" id="KW-1133">Transmembrane helix</keyword>
<dbReference type="Pfam" id="PF17678">
    <property type="entry name" value="Glyco_hydro_92N"/>
    <property type="match status" value="1"/>
</dbReference>
<keyword evidence="1" id="KW-0472">Membrane</keyword>
<feature type="domain" description="Glycosyl hydrolase family 92" evidence="2">
    <location>
        <begin position="374"/>
        <end position="864"/>
    </location>
</feature>
<evidence type="ECO:0000259" key="2">
    <source>
        <dbReference type="Pfam" id="PF07971"/>
    </source>
</evidence>
<dbReference type="InterPro" id="IPR008928">
    <property type="entry name" value="6-hairpin_glycosidase_sf"/>
</dbReference>
<dbReference type="OrthoDB" id="449263at2759"/>
<dbReference type="EMBL" id="JAPEVB010000002">
    <property type="protein sequence ID" value="KAJ4393008.1"/>
    <property type="molecule type" value="Genomic_DNA"/>
</dbReference>
<dbReference type="PANTHER" id="PTHR12143">
    <property type="entry name" value="PEPTIDE N-GLYCANASE PNGASE -RELATED"/>
    <property type="match status" value="1"/>
</dbReference>
<dbReference type="GO" id="GO:0006516">
    <property type="term" value="P:glycoprotein catabolic process"/>
    <property type="evidence" value="ECO:0007669"/>
    <property type="project" value="TreeGrafter"/>
</dbReference>
<dbReference type="SUPFAM" id="SSF48208">
    <property type="entry name" value="Six-hairpin glycosidases"/>
    <property type="match status" value="1"/>
</dbReference>
<gene>
    <name evidence="4" type="primary">UBE3C</name>
    <name evidence="4" type="ORF">N0V93_002212</name>
</gene>
<dbReference type="GO" id="GO:0005975">
    <property type="term" value="P:carbohydrate metabolic process"/>
    <property type="evidence" value="ECO:0007669"/>
    <property type="project" value="InterPro"/>
</dbReference>
<dbReference type="InterPro" id="IPR014718">
    <property type="entry name" value="GH-type_carb-bd"/>
</dbReference>
<dbReference type="GO" id="GO:0005829">
    <property type="term" value="C:cytosol"/>
    <property type="evidence" value="ECO:0007669"/>
    <property type="project" value="TreeGrafter"/>
</dbReference>
<feature type="transmembrane region" description="Helical" evidence="1">
    <location>
        <begin position="51"/>
        <end position="71"/>
    </location>
</feature>
<dbReference type="InterPro" id="IPR012939">
    <property type="entry name" value="Glyco_hydro_92"/>
</dbReference>
<dbReference type="GO" id="GO:0016874">
    <property type="term" value="F:ligase activity"/>
    <property type="evidence" value="ECO:0007669"/>
    <property type="project" value="UniProtKB-KW"/>
</dbReference>
<comment type="caution">
    <text evidence="4">The sequence shown here is derived from an EMBL/GenBank/DDBJ whole genome shotgun (WGS) entry which is preliminary data.</text>
</comment>
<reference evidence="4" key="1">
    <citation type="submission" date="2022-10" db="EMBL/GenBank/DDBJ databases">
        <title>Tapping the CABI collections for fungal endophytes: first genome assemblies for Collariella, Neodidymelliopsis, Ascochyta clinopodiicola, Didymella pomorum, Didymosphaeria variabile, Neocosmospora piperis and Neocucurbitaria cava.</title>
        <authorList>
            <person name="Hill R."/>
        </authorList>
    </citation>
    <scope>NUCLEOTIDE SEQUENCE</scope>
    <source>
        <strain evidence="4">IMI 355082</strain>
    </source>
</reference>
<dbReference type="EC" id="2.3.2.26" evidence="4"/>
<keyword evidence="4" id="KW-0808">Transferase</keyword>
<feature type="domain" description="Glycosyl hydrolase family 92 N-terminal" evidence="3">
    <location>
        <begin position="106"/>
        <end position="368"/>
    </location>
</feature>
<organism evidence="4 5">
    <name type="scientific">Gnomoniopsis smithogilvyi</name>
    <dbReference type="NCBI Taxonomy" id="1191159"/>
    <lineage>
        <taxon>Eukaryota</taxon>
        <taxon>Fungi</taxon>
        <taxon>Dikarya</taxon>
        <taxon>Ascomycota</taxon>
        <taxon>Pezizomycotina</taxon>
        <taxon>Sordariomycetes</taxon>
        <taxon>Sordariomycetidae</taxon>
        <taxon>Diaporthales</taxon>
        <taxon>Gnomoniaceae</taxon>
        <taxon>Gnomoniopsis</taxon>
    </lineage>
</organism>
<keyword evidence="1" id="KW-0812">Transmembrane</keyword>
<dbReference type="Pfam" id="PF07971">
    <property type="entry name" value="Glyco_hydro_92"/>
    <property type="match status" value="1"/>
</dbReference>
<evidence type="ECO:0000256" key="1">
    <source>
        <dbReference type="SAM" id="Phobius"/>
    </source>
</evidence>
<evidence type="ECO:0000313" key="4">
    <source>
        <dbReference type="EMBL" id="KAJ4393008.1"/>
    </source>
</evidence>
<dbReference type="Gene3D" id="3.30.2080.10">
    <property type="entry name" value="GH92 mannosidase domain"/>
    <property type="match status" value="1"/>
</dbReference>
<dbReference type="Proteomes" id="UP001140453">
    <property type="component" value="Unassembled WGS sequence"/>
</dbReference>
<evidence type="ECO:0000313" key="5">
    <source>
        <dbReference type="Proteomes" id="UP001140453"/>
    </source>
</evidence>
<dbReference type="Gene3D" id="1.20.1610.10">
    <property type="entry name" value="alpha-1,2-mannosidases domains"/>
    <property type="match status" value="1"/>
</dbReference>
<dbReference type="FunFam" id="1.20.1050.60:FF:000002">
    <property type="entry name" value="Glycosyl hydrolase family 92"/>
    <property type="match status" value="1"/>
</dbReference>